<dbReference type="Gene3D" id="3.90.1140.10">
    <property type="entry name" value="Cyclic phosphodiesterase"/>
    <property type="match status" value="1"/>
</dbReference>
<dbReference type="PANTHER" id="PTHR35561:SF1">
    <property type="entry name" value="RNA 2',3'-CYCLIC PHOSPHODIESTERASE"/>
    <property type="match status" value="1"/>
</dbReference>
<dbReference type="InterPro" id="IPR009097">
    <property type="entry name" value="Cyclic_Pdiesterase"/>
</dbReference>
<protein>
    <recommendedName>
        <fullName evidence="2">RNA 2',3'-cyclic phosphodiesterase</fullName>
        <shortName evidence="2">RNA 2',3'-CPDase</shortName>
        <ecNumber evidence="2">3.1.4.58</ecNumber>
    </recommendedName>
</protein>
<dbReference type="RefSeq" id="WP_284236525.1">
    <property type="nucleotide sequence ID" value="NZ_BSSQ01000001.1"/>
</dbReference>
<dbReference type="NCBIfam" id="TIGR02258">
    <property type="entry name" value="2_5_ligase"/>
    <property type="match status" value="1"/>
</dbReference>
<dbReference type="EMBL" id="BSSQ01000001">
    <property type="protein sequence ID" value="GLX65850.1"/>
    <property type="molecule type" value="Genomic_DNA"/>
</dbReference>
<reference evidence="3 4" key="1">
    <citation type="submission" date="2023-03" db="EMBL/GenBank/DDBJ databases">
        <title>Draft genome sequence of the bacteria which degrade cell wall of Tricholomamatutake.</title>
        <authorList>
            <person name="Konishi Y."/>
            <person name="Fukuta Y."/>
            <person name="Shirasaka N."/>
        </authorList>
    </citation>
    <scope>NUCLEOTIDE SEQUENCE [LARGE SCALE GENOMIC DNA]</scope>
    <source>
        <strain evidence="4">mu1</strain>
    </source>
</reference>
<evidence type="ECO:0000313" key="3">
    <source>
        <dbReference type="EMBL" id="GLX65850.1"/>
    </source>
</evidence>
<proteinExistence type="inferred from homology"/>
<feature type="active site" description="Proton donor" evidence="2">
    <location>
        <position position="44"/>
    </location>
</feature>
<dbReference type="SUPFAM" id="SSF55144">
    <property type="entry name" value="LigT-like"/>
    <property type="match status" value="1"/>
</dbReference>
<dbReference type="Proteomes" id="UP001157114">
    <property type="component" value="Unassembled WGS sequence"/>
</dbReference>
<gene>
    <name evidence="3" type="primary">ytlP</name>
    <name evidence="3" type="ORF">MU1_01940</name>
</gene>
<comment type="similarity">
    <text evidence="2">Belongs to the 2H phosphoesterase superfamily. ThpR family.</text>
</comment>
<keyword evidence="1 2" id="KW-0378">Hydrolase</keyword>
<sequence length="192" mass="22034">MVNNIRIFTAISIPDSITGQIVSHLPSWQERLSFQKWVDPRDLHITLHFIGDASPSSLEAVQNAMQEAVSRSRRFSIELSKLGSFGREDRPSVLWLGLNSLPEELLQLHQRLGETLHSGIGYTPETRPYRPHVTLARKYIADKPCSVEYLHNLSDSYQQQKTAFDVNRITLYRTRLGESPMYEPLVVLNFDK</sequence>
<dbReference type="InterPro" id="IPR004175">
    <property type="entry name" value="RNA_CPDase"/>
</dbReference>
<comment type="catalytic activity">
    <reaction evidence="2">
        <text>a 3'-end 2',3'-cyclophospho-ribonucleotide-RNA + H2O = a 3'-end 2'-phospho-ribonucleotide-RNA + H(+)</text>
        <dbReference type="Rhea" id="RHEA:11828"/>
        <dbReference type="Rhea" id="RHEA-COMP:10464"/>
        <dbReference type="Rhea" id="RHEA-COMP:17353"/>
        <dbReference type="ChEBI" id="CHEBI:15377"/>
        <dbReference type="ChEBI" id="CHEBI:15378"/>
        <dbReference type="ChEBI" id="CHEBI:83064"/>
        <dbReference type="ChEBI" id="CHEBI:173113"/>
        <dbReference type="EC" id="3.1.4.58"/>
    </reaction>
</comment>
<comment type="function">
    <text evidence="2">Hydrolyzes RNA 2',3'-cyclic phosphodiester to an RNA 2'-phosphomonoester.</text>
</comment>
<dbReference type="Pfam" id="PF13563">
    <property type="entry name" value="2_5_RNA_ligase2"/>
    <property type="match status" value="1"/>
</dbReference>
<organism evidence="3 4">
    <name type="scientific">Paenibacillus glycanilyticus</name>
    <dbReference type="NCBI Taxonomy" id="126569"/>
    <lineage>
        <taxon>Bacteria</taxon>
        <taxon>Bacillati</taxon>
        <taxon>Bacillota</taxon>
        <taxon>Bacilli</taxon>
        <taxon>Bacillales</taxon>
        <taxon>Paenibacillaceae</taxon>
        <taxon>Paenibacillus</taxon>
    </lineage>
</organism>
<feature type="short sequence motif" description="HXTX 1" evidence="2">
    <location>
        <begin position="44"/>
        <end position="47"/>
    </location>
</feature>
<comment type="caution">
    <text evidence="3">The sequence shown here is derived from an EMBL/GenBank/DDBJ whole genome shotgun (WGS) entry which is preliminary data.</text>
</comment>
<feature type="short sequence motif" description="HXTX 2" evidence="2">
    <location>
        <begin position="132"/>
        <end position="135"/>
    </location>
</feature>
<dbReference type="PANTHER" id="PTHR35561">
    <property type="entry name" value="RNA 2',3'-CYCLIC PHOSPHODIESTERASE"/>
    <property type="match status" value="1"/>
</dbReference>
<accession>A0ABQ6G5W7</accession>
<feature type="active site" description="Proton acceptor" evidence="2">
    <location>
        <position position="132"/>
    </location>
</feature>
<evidence type="ECO:0000313" key="4">
    <source>
        <dbReference type="Proteomes" id="UP001157114"/>
    </source>
</evidence>
<evidence type="ECO:0000256" key="2">
    <source>
        <dbReference type="HAMAP-Rule" id="MF_01940"/>
    </source>
</evidence>
<keyword evidence="4" id="KW-1185">Reference proteome</keyword>
<evidence type="ECO:0000256" key="1">
    <source>
        <dbReference type="ARBA" id="ARBA00022801"/>
    </source>
</evidence>
<name>A0ABQ6G5W7_9BACL</name>
<dbReference type="EC" id="3.1.4.58" evidence="2"/>
<dbReference type="HAMAP" id="MF_01940">
    <property type="entry name" value="RNA_CPDase"/>
    <property type="match status" value="1"/>
</dbReference>